<evidence type="ECO:0000256" key="9">
    <source>
        <dbReference type="ARBA" id="ARBA00048679"/>
    </source>
</evidence>
<dbReference type="EMBL" id="KQ971352">
    <property type="protein sequence ID" value="EFA06330.1"/>
    <property type="molecule type" value="Genomic_DNA"/>
</dbReference>
<dbReference type="SUPFAM" id="SSF52954">
    <property type="entry name" value="Class II aaRS ABD-related"/>
    <property type="match status" value="1"/>
</dbReference>
<dbReference type="InterPro" id="IPR017441">
    <property type="entry name" value="Protein_kinase_ATP_BS"/>
</dbReference>
<dbReference type="Gene3D" id="3.10.110.10">
    <property type="entry name" value="Ubiquitin Conjugating Enzyme"/>
    <property type="match status" value="1"/>
</dbReference>
<dbReference type="FunCoup" id="D6WSZ3">
    <property type="interactions" value="1678"/>
</dbReference>
<comment type="similarity">
    <text evidence="7">Belongs to the protein kinase superfamily. Ser/Thr protein kinase family. GCN2 subfamily.</text>
</comment>
<dbReference type="GO" id="GO:0003743">
    <property type="term" value="F:translation initiation factor activity"/>
    <property type="evidence" value="ECO:0007669"/>
    <property type="project" value="UniProtKB-KW"/>
</dbReference>
<dbReference type="GO" id="GO:0034198">
    <property type="term" value="P:cellular response to amino acid starvation"/>
    <property type="evidence" value="ECO:0000318"/>
    <property type="project" value="GO_Central"/>
</dbReference>
<dbReference type="GO" id="GO:0005524">
    <property type="term" value="F:ATP binding"/>
    <property type="evidence" value="ECO:0007669"/>
    <property type="project" value="UniProtKB-UniRule"/>
</dbReference>
<dbReference type="SUPFAM" id="SSF54495">
    <property type="entry name" value="UBC-like"/>
    <property type="match status" value="1"/>
</dbReference>
<evidence type="ECO:0000256" key="4">
    <source>
        <dbReference type="ARBA" id="ARBA00022741"/>
    </source>
</evidence>
<dbReference type="GO" id="GO:0005737">
    <property type="term" value="C:cytoplasm"/>
    <property type="evidence" value="ECO:0000318"/>
    <property type="project" value="GO_Central"/>
</dbReference>
<dbReference type="PROSITE" id="PS00107">
    <property type="entry name" value="PROTEIN_KINASE_ATP"/>
    <property type="match status" value="1"/>
</dbReference>
<dbReference type="Gene3D" id="1.10.510.10">
    <property type="entry name" value="Transferase(Phosphotransferase) domain 1"/>
    <property type="match status" value="2"/>
</dbReference>
<gene>
    <name evidence="16" type="primary">AUGUSTUS-3.0.2_09201</name>
    <name evidence="16" type="ORF">TcasGA2_TC009201</name>
</gene>
<dbReference type="InterPro" id="IPR016135">
    <property type="entry name" value="UBQ-conjugating_enzyme/RWD"/>
</dbReference>
<dbReference type="SMR" id="D6WSZ3"/>
<evidence type="ECO:0000256" key="5">
    <source>
        <dbReference type="ARBA" id="ARBA00022777"/>
    </source>
</evidence>
<reference evidence="16 17" key="1">
    <citation type="journal article" date="2008" name="Nature">
        <title>The genome of the model beetle and pest Tribolium castaneum.</title>
        <authorList>
            <consortium name="Tribolium Genome Sequencing Consortium"/>
            <person name="Richards S."/>
            <person name="Gibbs R.A."/>
            <person name="Weinstock G.M."/>
            <person name="Brown S.J."/>
            <person name="Denell R."/>
            <person name="Beeman R.W."/>
            <person name="Gibbs R."/>
            <person name="Beeman R.W."/>
            <person name="Brown S.J."/>
            <person name="Bucher G."/>
            <person name="Friedrich M."/>
            <person name="Grimmelikhuijzen C.J."/>
            <person name="Klingler M."/>
            <person name="Lorenzen M."/>
            <person name="Richards S."/>
            <person name="Roth S."/>
            <person name="Schroder R."/>
            <person name="Tautz D."/>
            <person name="Zdobnov E.M."/>
            <person name="Muzny D."/>
            <person name="Gibbs R.A."/>
            <person name="Weinstock G.M."/>
            <person name="Attaway T."/>
            <person name="Bell S."/>
            <person name="Buhay C.J."/>
            <person name="Chandrabose M.N."/>
            <person name="Chavez D."/>
            <person name="Clerk-Blankenburg K.P."/>
            <person name="Cree A."/>
            <person name="Dao M."/>
            <person name="Davis C."/>
            <person name="Chacko J."/>
            <person name="Dinh H."/>
            <person name="Dugan-Rocha S."/>
            <person name="Fowler G."/>
            <person name="Garner T.T."/>
            <person name="Garnes J."/>
            <person name="Gnirke A."/>
            <person name="Hawes A."/>
            <person name="Hernandez J."/>
            <person name="Hines S."/>
            <person name="Holder M."/>
            <person name="Hume J."/>
            <person name="Jhangiani S.N."/>
            <person name="Joshi V."/>
            <person name="Khan Z.M."/>
            <person name="Jackson L."/>
            <person name="Kovar C."/>
            <person name="Kowis A."/>
            <person name="Lee S."/>
            <person name="Lewis L.R."/>
            <person name="Margolis J."/>
            <person name="Morgan M."/>
            <person name="Nazareth L.V."/>
            <person name="Nguyen N."/>
            <person name="Okwuonu G."/>
            <person name="Parker D."/>
            <person name="Richards S."/>
            <person name="Ruiz S.J."/>
            <person name="Santibanez J."/>
            <person name="Savard J."/>
            <person name="Scherer S.E."/>
            <person name="Schneider B."/>
            <person name="Sodergren E."/>
            <person name="Tautz D."/>
            <person name="Vattahil S."/>
            <person name="Villasana D."/>
            <person name="White C.S."/>
            <person name="Wright R."/>
            <person name="Park Y."/>
            <person name="Beeman R.W."/>
            <person name="Lord J."/>
            <person name="Oppert B."/>
            <person name="Lorenzen M."/>
            <person name="Brown S."/>
            <person name="Wang L."/>
            <person name="Savard J."/>
            <person name="Tautz D."/>
            <person name="Richards S."/>
            <person name="Weinstock G."/>
            <person name="Gibbs R.A."/>
            <person name="Liu Y."/>
            <person name="Worley K."/>
            <person name="Weinstock G."/>
            <person name="Elsik C.G."/>
            <person name="Reese J.T."/>
            <person name="Elhaik E."/>
            <person name="Landan G."/>
            <person name="Graur D."/>
            <person name="Arensburger P."/>
            <person name="Atkinson P."/>
            <person name="Beeman R.W."/>
            <person name="Beidler J."/>
            <person name="Brown S.J."/>
            <person name="Demuth J.P."/>
            <person name="Drury D.W."/>
            <person name="Du Y.Z."/>
            <person name="Fujiwara H."/>
            <person name="Lorenzen M."/>
            <person name="Maselli V."/>
            <person name="Osanai M."/>
            <person name="Park Y."/>
            <person name="Robertson H.M."/>
            <person name="Tu Z."/>
            <person name="Wang J.J."/>
            <person name="Wang S."/>
            <person name="Richards S."/>
            <person name="Song H."/>
            <person name="Zhang L."/>
            <person name="Sodergren E."/>
            <person name="Werner D."/>
            <person name="Stanke M."/>
            <person name="Morgenstern B."/>
            <person name="Solovyev V."/>
            <person name="Kosarev P."/>
            <person name="Brown G."/>
            <person name="Chen H.C."/>
            <person name="Ermolaeva O."/>
            <person name="Hlavina W."/>
            <person name="Kapustin Y."/>
            <person name="Kiryutin B."/>
            <person name="Kitts P."/>
            <person name="Maglott D."/>
            <person name="Pruitt K."/>
            <person name="Sapojnikov V."/>
            <person name="Souvorov A."/>
            <person name="Mackey A.J."/>
            <person name="Waterhouse R.M."/>
            <person name="Wyder S."/>
            <person name="Zdobnov E.M."/>
            <person name="Zdobnov E.M."/>
            <person name="Wyder S."/>
            <person name="Kriventseva E.V."/>
            <person name="Kadowaki T."/>
            <person name="Bork P."/>
            <person name="Aranda M."/>
            <person name="Bao R."/>
            <person name="Beermann A."/>
            <person name="Berns N."/>
            <person name="Bolognesi R."/>
            <person name="Bonneton F."/>
            <person name="Bopp D."/>
            <person name="Brown S.J."/>
            <person name="Bucher G."/>
            <person name="Butts T."/>
            <person name="Chaumot A."/>
            <person name="Denell R.E."/>
            <person name="Ferrier D.E."/>
            <person name="Friedrich M."/>
            <person name="Gordon C.M."/>
            <person name="Jindra M."/>
            <person name="Klingler M."/>
            <person name="Lan Q."/>
            <person name="Lattorff H.M."/>
            <person name="Laudet V."/>
            <person name="von Levetsow C."/>
            <person name="Liu Z."/>
            <person name="Lutz R."/>
            <person name="Lynch J.A."/>
            <person name="da Fonseca R.N."/>
            <person name="Posnien N."/>
            <person name="Reuter R."/>
            <person name="Roth S."/>
            <person name="Savard J."/>
            <person name="Schinko J.B."/>
            <person name="Schmitt C."/>
            <person name="Schoppmeier M."/>
            <person name="Schroder R."/>
            <person name="Shippy T.D."/>
            <person name="Simonnet F."/>
            <person name="Marques-Souza H."/>
            <person name="Tautz D."/>
            <person name="Tomoyasu Y."/>
            <person name="Trauner J."/>
            <person name="Van der Zee M."/>
            <person name="Vervoort M."/>
            <person name="Wittkopp N."/>
            <person name="Wimmer E.A."/>
            <person name="Yang X."/>
            <person name="Jones A.K."/>
            <person name="Sattelle D.B."/>
            <person name="Ebert P.R."/>
            <person name="Nelson D."/>
            <person name="Scott J.G."/>
            <person name="Beeman R.W."/>
            <person name="Muthukrishnan S."/>
            <person name="Kramer K.J."/>
            <person name="Arakane Y."/>
            <person name="Beeman R.W."/>
            <person name="Zhu Q."/>
            <person name="Hogenkamp D."/>
            <person name="Dixit R."/>
            <person name="Oppert B."/>
            <person name="Jiang H."/>
            <person name="Zou Z."/>
            <person name="Marshall J."/>
            <person name="Elpidina E."/>
            <person name="Vinokurov K."/>
            <person name="Oppert C."/>
            <person name="Zou Z."/>
            <person name="Evans J."/>
            <person name="Lu Z."/>
            <person name="Zhao P."/>
            <person name="Sumathipala N."/>
            <person name="Altincicek B."/>
            <person name="Vilcinskas A."/>
            <person name="Williams M."/>
            <person name="Hultmark D."/>
            <person name="Hetru C."/>
            <person name="Jiang H."/>
            <person name="Grimmelikhuijzen C.J."/>
            <person name="Hauser F."/>
            <person name="Cazzamali G."/>
            <person name="Williamson M."/>
            <person name="Park Y."/>
            <person name="Li B."/>
            <person name="Tanaka Y."/>
            <person name="Predel R."/>
            <person name="Neupert S."/>
            <person name="Schachtner J."/>
            <person name="Verleyen P."/>
            <person name="Raible F."/>
            <person name="Bork P."/>
            <person name="Friedrich M."/>
            <person name="Walden K.K."/>
            <person name="Robertson H.M."/>
            <person name="Angeli S."/>
            <person name="Foret S."/>
            <person name="Bucher G."/>
            <person name="Schuetz S."/>
            <person name="Maleszka R."/>
            <person name="Wimmer E.A."/>
            <person name="Beeman R.W."/>
            <person name="Lorenzen M."/>
            <person name="Tomoyasu Y."/>
            <person name="Miller S.C."/>
            <person name="Grossmann D."/>
            <person name="Bucher G."/>
        </authorList>
    </citation>
    <scope>NUCLEOTIDE SEQUENCE [LARGE SCALE GENOMIC DNA]</scope>
    <source>
        <strain evidence="16 17">Georgia GA2</strain>
    </source>
</reference>
<dbReference type="HOGENOM" id="CLU_001222_1_0_1"/>
<dbReference type="InterPro" id="IPR041715">
    <property type="entry name" value="HisRS-like_core"/>
</dbReference>
<evidence type="ECO:0000256" key="1">
    <source>
        <dbReference type="ARBA" id="ARBA00012513"/>
    </source>
</evidence>
<dbReference type="CDD" id="cd14046">
    <property type="entry name" value="STKc_EIF2AK4_GCN2_rpt2"/>
    <property type="match status" value="1"/>
</dbReference>
<dbReference type="GO" id="GO:0004694">
    <property type="term" value="F:eukaryotic translation initiation factor 2alpha kinase activity"/>
    <property type="evidence" value="ECO:0000318"/>
    <property type="project" value="GO_Central"/>
</dbReference>
<dbReference type="KEGG" id="tca:658953"/>
<evidence type="ECO:0000313" key="17">
    <source>
        <dbReference type="Proteomes" id="UP000007266"/>
    </source>
</evidence>
<proteinExistence type="inferred from homology"/>
<evidence type="ECO:0000256" key="11">
    <source>
        <dbReference type="PIRSR" id="PIRSR000660-2"/>
    </source>
</evidence>
<dbReference type="GO" id="GO:0000077">
    <property type="term" value="P:DNA damage checkpoint signaling"/>
    <property type="evidence" value="ECO:0007669"/>
    <property type="project" value="InterPro"/>
</dbReference>
<dbReference type="PhylomeDB" id="D6WSZ3"/>
<dbReference type="GO" id="GO:0005829">
    <property type="term" value="C:cytosol"/>
    <property type="evidence" value="ECO:0000318"/>
    <property type="project" value="GO_Central"/>
</dbReference>
<dbReference type="SUPFAM" id="SSF56112">
    <property type="entry name" value="Protein kinase-like (PK-like)"/>
    <property type="match status" value="2"/>
</dbReference>
<evidence type="ECO:0000256" key="13">
    <source>
        <dbReference type="SAM" id="MobiDB-lite"/>
    </source>
</evidence>
<dbReference type="OMA" id="FEDIAWD"/>
<evidence type="ECO:0000256" key="7">
    <source>
        <dbReference type="ARBA" id="ARBA00037982"/>
    </source>
</evidence>
<keyword evidence="17" id="KW-1185">Reference proteome</keyword>
<accession>D6WSZ3</accession>
<dbReference type="GO" id="GO:0005634">
    <property type="term" value="C:nucleus"/>
    <property type="evidence" value="ECO:0000318"/>
    <property type="project" value="GO_Central"/>
</dbReference>
<evidence type="ECO:0000256" key="10">
    <source>
        <dbReference type="PIRSR" id="PIRSR000660-1"/>
    </source>
</evidence>
<dbReference type="Proteomes" id="UP000007266">
    <property type="component" value="Linkage group 7"/>
</dbReference>
<dbReference type="EC" id="2.7.11.1" evidence="1"/>
<evidence type="ECO:0000259" key="14">
    <source>
        <dbReference type="PROSITE" id="PS50011"/>
    </source>
</evidence>
<keyword evidence="4 11" id="KW-0547">Nucleotide-binding</keyword>
<dbReference type="PROSITE" id="PS50011">
    <property type="entry name" value="PROTEIN_KINASE_DOM"/>
    <property type="match status" value="2"/>
</dbReference>
<dbReference type="InterPro" id="IPR050339">
    <property type="entry name" value="CC_SR_Kinase"/>
</dbReference>
<feature type="region of interest" description="Disordered" evidence="13">
    <location>
        <begin position="657"/>
        <end position="680"/>
    </location>
</feature>
<dbReference type="STRING" id="7070.D6WSZ3"/>
<dbReference type="SMART" id="SM00591">
    <property type="entry name" value="RWD"/>
    <property type="match status" value="1"/>
</dbReference>
<evidence type="ECO:0000256" key="12">
    <source>
        <dbReference type="PROSITE-ProRule" id="PRU10141"/>
    </source>
</evidence>
<dbReference type="PIRSF" id="PIRSF000660">
    <property type="entry name" value="Ser/Thr_PK_GCN2"/>
    <property type="match status" value="1"/>
</dbReference>
<dbReference type="InterPro" id="IPR045864">
    <property type="entry name" value="aa-tRNA-synth_II/BPL/LPL"/>
</dbReference>
<keyword evidence="16" id="KW-0396">Initiation factor</keyword>
<keyword evidence="16" id="KW-0648">Protein biosynthesis</keyword>
<dbReference type="GO" id="GO:0032057">
    <property type="term" value="P:negative regulation of translational initiation in response to stress"/>
    <property type="evidence" value="ECO:0000318"/>
    <property type="project" value="GO_Central"/>
</dbReference>
<keyword evidence="5 16" id="KW-0418">Kinase</keyword>
<name>D6WSZ3_TRICA</name>
<dbReference type="CDD" id="cd23823">
    <property type="entry name" value="RWD_GCN2"/>
    <property type="match status" value="1"/>
</dbReference>
<dbReference type="InterPro" id="IPR024435">
    <property type="entry name" value="HisRS-related_dom"/>
</dbReference>
<dbReference type="InterPro" id="IPR016255">
    <property type="entry name" value="Gcn2"/>
</dbReference>
<evidence type="ECO:0000256" key="8">
    <source>
        <dbReference type="ARBA" id="ARBA00047899"/>
    </source>
</evidence>
<dbReference type="FunFam" id="3.10.110.10:FF:000057">
    <property type="entry name" value="eukaryotic translation initiation factor 2-alpha kinase 4"/>
    <property type="match status" value="1"/>
</dbReference>
<dbReference type="OrthoDB" id="6778822at2759"/>
<keyword evidence="3" id="KW-0808">Transferase</keyword>
<evidence type="ECO:0000259" key="15">
    <source>
        <dbReference type="PROSITE" id="PS50908"/>
    </source>
</evidence>
<dbReference type="Pfam" id="PF05773">
    <property type="entry name" value="RWD"/>
    <property type="match status" value="1"/>
</dbReference>
<dbReference type="InterPro" id="IPR008271">
    <property type="entry name" value="Ser/Thr_kinase_AS"/>
</dbReference>
<dbReference type="PANTHER" id="PTHR11042">
    <property type="entry name" value="EUKARYOTIC TRANSLATION INITIATION FACTOR 2-ALPHA KINASE EIF2-ALPHA KINASE -RELATED"/>
    <property type="match status" value="1"/>
</dbReference>
<dbReference type="eggNOG" id="KOG1035">
    <property type="taxonomic scope" value="Eukaryota"/>
</dbReference>
<organism evidence="16 17">
    <name type="scientific">Tribolium castaneum</name>
    <name type="common">Red flour beetle</name>
    <dbReference type="NCBI Taxonomy" id="7070"/>
    <lineage>
        <taxon>Eukaryota</taxon>
        <taxon>Metazoa</taxon>
        <taxon>Ecdysozoa</taxon>
        <taxon>Arthropoda</taxon>
        <taxon>Hexapoda</taxon>
        <taxon>Insecta</taxon>
        <taxon>Pterygota</taxon>
        <taxon>Neoptera</taxon>
        <taxon>Endopterygota</taxon>
        <taxon>Coleoptera</taxon>
        <taxon>Polyphaga</taxon>
        <taxon>Cucujiformia</taxon>
        <taxon>Tenebrionidae</taxon>
        <taxon>Tenebrionidae incertae sedis</taxon>
        <taxon>Tribolium</taxon>
    </lineage>
</organism>
<feature type="binding site" evidence="11">
    <location>
        <begin position="509"/>
        <end position="517"/>
    </location>
    <ligand>
        <name>ATP</name>
        <dbReference type="ChEBI" id="CHEBI:30616"/>
    </ligand>
</feature>
<dbReference type="SMART" id="SM00220">
    <property type="entry name" value="S_TKc"/>
    <property type="match status" value="2"/>
</dbReference>
<dbReference type="InterPro" id="IPR011009">
    <property type="entry name" value="Kinase-like_dom_sf"/>
</dbReference>
<dbReference type="Gene3D" id="3.30.200.20">
    <property type="entry name" value="Phosphorylase Kinase, domain 1"/>
    <property type="match status" value="2"/>
</dbReference>
<dbReference type="SUPFAM" id="SSF55681">
    <property type="entry name" value="Class II aaRS and biotin synthetases"/>
    <property type="match status" value="1"/>
</dbReference>
<dbReference type="Pfam" id="PF00069">
    <property type="entry name" value="Pkinase"/>
    <property type="match status" value="3"/>
</dbReference>
<sequence length="1534" mass="175904">MSSEESTESRQNNELEALQAIYGDDLRDLRGKSAWNAWTPLNLSISLNPQQGSSGLHEVYVKLDLHVTCPETYPNTVPVIKLENSKGLSDNSLIQLQKILEEKADKLRGEEMIFQLAQHVQEFLHLHNKPASKSFYDEMLQRQKEKEEKDLQAKLMEEDRERQFVQQEVQKRQEILKLESRMRRYNSENSDDSDQRRRSISYNSNENSDESLCSHKKTVIVEFTNREIKRGQCLKHCSYNHVVFIGMDVKTGEIVLLSEWIITNRKYLSSLEQEFNYLAKLKHQNLAHYLSFKYEGHADGAVVHILKEYVSGPNCSFFMNENLSVSIQFIKYVAKGVLTALDYLHRNNVVHKDIRESCVYISEKGIVALTNYSLHRRLTDISSQTNITSNYSKKTDIYKFGVFLISLLQGASLTEDDDVDIPPCVPSDLYDFLSRCLEKQEKERFTAVQLLNHSFLRQNSLLSSPGHKIDHNIPDGNISPDLATDELNPLQHQSGQSRIEKEFEIIDNLGKGAYGDVIKARNNLDGRYYAIKRIKLNPRNRQLNKKIVREVKLLSRLNHENIVRYYNSWIERTVIKGDDSSDMESTTSGIDDKCPRIVRPDEFTLNDNIEELAPSIKNVEVSVTFDSISQPAYDSSSDESSCDDENSLDIYEESDSDGIEFEKDSHAPSPSDPPSTKSPQLLETGRQIEFMYIQMEFCEKSTLRNAIDNSVYLDEDRVWRLFREIVEGLAHIHQQGMIHRDLKPVNIFLDSNDHVKIGDFGLATNMTPKLNEHDLNRTFPERYDMDESKTGLVGTALYVAPELNVASKANYNQKVDIYSLGIIFFEMCYKPLLTNMERIKILTSLRKKEIVLPEDFAPGNPKQKFLVTWLLNHDVAKRPTSVELLQSEHIPPPVLEECELRELVRHTLSNPQLKGYKYLIASCFDQTLTPAQNITYDKDSAVPTLNKPQIYDFVKETIVKIFKQHGAQNLTTPLLMPKSHYYEGVESCVKLMTHFGGIVSLPHDLRVPFARYVAWNRITLLRRYSVERVYREKRVFGFLPRELYECAFDIVTPSPGNHTSDAEVLYVIYEIINELPGVKNKHVTIRLNHSLLMKAILLHCGVKNRHEEILQKFSDVKDGKVPKSDLQDYLIQFGLSDNAISTLTNIFSSEFEVSKAANHFQSITRKKSSEASHLAKQALQELKSIAYNAEAFGVTFEMVVAPGAVYNIQQYSGMICQFVCELKKKHKHGNKEVLAAGGRYDAMITSYRKIMENANMLARDIKQSAVGVSLSLDKLAQAVMREQEDLPSLEVLDVAVCSVGTKPLLREKTKILRNLWSAGIRCAMIEATNIEEIQEQCGELKVPHVVMLKDSEQGTVRVRSWERDRFQEKTVKTPELVETMQRIIKCWKEGAQEVLPITGTVFRSDSKSSYDKNEHEATVAVLFVTEDKLSANARRRYDIQIRSHLDVLVKKLSGFVTVLGLSVESNVIRTIASYLEWETDQQFHKSVQAIIEKHQRHKKYLTDVCDEIYEQKSKKTKPAVILFSLLDSFYRLLI</sequence>
<dbReference type="PROSITE" id="PS00108">
    <property type="entry name" value="PROTEIN_KINASE_ST"/>
    <property type="match status" value="1"/>
</dbReference>
<dbReference type="PROSITE" id="PS50908">
    <property type="entry name" value="RWD"/>
    <property type="match status" value="1"/>
</dbReference>
<dbReference type="Gene3D" id="3.40.50.800">
    <property type="entry name" value="Anticodon-binding domain"/>
    <property type="match status" value="1"/>
</dbReference>
<dbReference type="InterPro" id="IPR000719">
    <property type="entry name" value="Prot_kinase_dom"/>
</dbReference>
<comment type="catalytic activity">
    <reaction evidence="8">
        <text>L-threonyl-[protein] + ATP = O-phospho-L-threonyl-[protein] + ADP + H(+)</text>
        <dbReference type="Rhea" id="RHEA:46608"/>
        <dbReference type="Rhea" id="RHEA-COMP:11060"/>
        <dbReference type="Rhea" id="RHEA-COMP:11605"/>
        <dbReference type="ChEBI" id="CHEBI:15378"/>
        <dbReference type="ChEBI" id="CHEBI:30013"/>
        <dbReference type="ChEBI" id="CHEBI:30616"/>
        <dbReference type="ChEBI" id="CHEBI:61977"/>
        <dbReference type="ChEBI" id="CHEBI:456216"/>
        <dbReference type="EC" id="2.7.11.1"/>
    </reaction>
</comment>
<evidence type="ECO:0000256" key="6">
    <source>
        <dbReference type="ARBA" id="ARBA00022840"/>
    </source>
</evidence>
<evidence type="ECO:0000313" key="16">
    <source>
        <dbReference type="EMBL" id="EFA06330.1"/>
    </source>
</evidence>
<comment type="catalytic activity">
    <reaction evidence="9">
        <text>L-seryl-[protein] + ATP = O-phospho-L-seryl-[protein] + ADP + H(+)</text>
        <dbReference type="Rhea" id="RHEA:17989"/>
        <dbReference type="Rhea" id="RHEA-COMP:9863"/>
        <dbReference type="Rhea" id="RHEA-COMP:11604"/>
        <dbReference type="ChEBI" id="CHEBI:15378"/>
        <dbReference type="ChEBI" id="CHEBI:29999"/>
        <dbReference type="ChEBI" id="CHEBI:30616"/>
        <dbReference type="ChEBI" id="CHEBI:83421"/>
        <dbReference type="ChEBI" id="CHEBI:456216"/>
        <dbReference type="EC" id="2.7.11.1"/>
    </reaction>
</comment>
<feature type="region of interest" description="Disordered" evidence="13">
    <location>
        <begin position="183"/>
        <end position="210"/>
    </location>
</feature>
<dbReference type="PANTHER" id="PTHR11042:SF136">
    <property type="entry name" value="EIF-2-ALPHA KINASE GCN2"/>
    <property type="match status" value="1"/>
</dbReference>
<dbReference type="FunFam" id="3.40.50.800:FF:000009">
    <property type="entry name" value="Eukaryotic translation initiation factor 2-alpha kinase"/>
    <property type="match status" value="1"/>
</dbReference>
<dbReference type="Gene3D" id="3.30.930.10">
    <property type="entry name" value="Bira Bifunctional Protein, Domain 2"/>
    <property type="match status" value="1"/>
</dbReference>
<reference evidence="16 17" key="2">
    <citation type="journal article" date="2010" name="Nucleic Acids Res.">
        <title>BeetleBase in 2010: revisions to provide comprehensive genomic information for Tribolium castaneum.</title>
        <authorList>
            <person name="Kim H.S."/>
            <person name="Murphy T."/>
            <person name="Xia J."/>
            <person name="Caragea D."/>
            <person name="Park Y."/>
            <person name="Beeman R.W."/>
            <person name="Lorenzen M.D."/>
            <person name="Butcher S."/>
            <person name="Manak J.R."/>
            <person name="Brown S.J."/>
        </authorList>
    </citation>
    <scope>GENOME REANNOTATION</scope>
    <source>
        <strain evidence="16 17">Georgia GA2</strain>
    </source>
</reference>
<evidence type="ECO:0000256" key="3">
    <source>
        <dbReference type="ARBA" id="ARBA00022679"/>
    </source>
</evidence>
<dbReference type="InterPro" id="IPR006575">
    <property type="entry name" value="RWD_dom"/>
</dbReference>
<feature type="domain" description="Protein kinase" evidence="14">
    <location>
        <begin position="503"/>
        <end position="895"/>
    </location>
</feature>
<feature type="domain" description="RWD" evidence="15">
    <location>
        <begin position="13"/>
        <end position="127"/>
    </location>
</feature>
<dbReference type="Pfam" id="PF13393">
    <property type="entry name" value="tRNA-synt_His"/>
    <property type="match status" value="1"/>
</dbReference>
<evidence type="ECO:0000256" key="2">
    <source>
        <dbReference type="ARBA" id="ARBA00022527"/>
    </source>
</evidence>
<dbReference type="InParanoid" id="D6WSZ3"/>
<dbReference type="InterPro" id="IPR036621">
    <property type="entry name" value="Anticodon-bd_dom_sf"/>
</dbReference>
<protein>
    <recommendedName>
        <fullName evidence="1">non-specific serine/threonine protein kinase</fullName>
        <ecNumber evidence="1">2.7.11.1</ecNumber>
    </recommendedName>
</protein>
<keyword evidence="6 11" id="KW-0067">ATP-binding</keyword>
<feature type="active site" description="Proton acceptor" evidence="10">
    <location>
        <position position="741"/>
    </location>
</feature>
<feature type="domain" description="Protein kinase" evidence="14">
    <location>
        <begin position="228"/>
        <end position="456"/>
    </location>
</feature>
<dbReference type="Pfam" id="PF12745">
    <property type="entry name" value="HGTP_anticodon2"/>
    <property type="match status" value="1"/>
</dbReference>
<keyword evidence="2" id="KW-0723">Serine/threonine-protein kinase</keyword>
<feature type="binding site" evidence="11 12">
    <location>
        <position position="532"/>
    </location>
    <ligand>
        <name>ATP</name>
        <dbReference type="ChEBI" id="CHEBI:30616"/>
    </ligand>
</feature>